<dbReference type="Pfam" id="PF00560">
    <property type="entry name" value="LRR_1"/>
    <property type="match status" value="1"/>
</dbReference>
<keyword evidence="1" id="KW-0433">Leucine-rich repeat</keyword>
<dbReference type="InterPro" id="IPR003591">
    <property type="entry name" value="Leu-rich_rpt_typical-subtyp"/>
</dbReference>
<dbReference type="PANTHER" id="PTHR48051">
    <property type="match status" value="1"/>
</dbReference>
<dbReference type="Gene3D" id="3.80.10.10">
    <property type="entry name" value="Ribonuclease Inhibitor"/>
    <property type="match status" value="2"/>
</dbReference>
<feature type="binding site" evidence="3">
    <location>
        <position position="233"/>
    </location>
    <ligand>
        <name>ATP</name>
        <dbReference type="ChEBI" id="CHEBI:30616"/>
    </ligand>
</feature>
<feature type="domain" description="Protein kinase" evidence="4">
    <location>
        <begin position="202"/>
        <end position="434"/>
    </location>
</feature>
<evidence type="ECO:0000259" key="4">
    <source>
        <dbReference type="PROSITE" id="PS50011"/>
    </source>
</evidence>
<dbReference type="PROSITE" id="PS00107">
    <property type="entry name" value="PROTEIN_KINASE_ATP"/>
    <property type="match status" value="1"/>
</dbReference>
<dbReference type="SUPFAM" id="SSF52058">
    <property type="entry name" value="L domain-like"/>
    <property type="match status" value="1"/>
</dbReference>
<dbReference type="PANTHER" id="PTHR48051:SF1">
    <property type="entry name" value="RAS SUPPRESSOR PROTEIN 1"/>
    <property type="match status" value="1"/>
</dbReference>
<dbReference type="GO" id="GO:0005737">
    <property type="term" value="C:cytoplasm"/>
    <property type="evidence" value="ECO:0007669"/>
    <property type="project" value="TreeGrafter"/>
</dbReference>
<dbReference type="InterPro" id="IPR032675">
    <property type="entry name" value="LRR_dom_sf"/>
</dbReference>
<dbReference type="Gene3D" id="1.10.510.10">
    <property type="entry name" value="Transferase(Phosphotransferase) domain 1"/>
    <property type="match status" value="1"/>
</dbReference>
<dbReference type="SMART" id="SM00369">
    <property type="entry name" value="LRR_TYP"/>
    <property type="match status" value="5"/>
</dbReference>
<dbReference type="SUPFAM" id="SSF56112">
    <property type="entry name" value="Protein kinase-like (PK-like)"/>
    <property type="match status" value="1"/>
</dbReference>
<dbReference type="Pfam" id="PF07714">
    <property type="entry name" value="PK_Tyr_Ser-Thr"/>
    <property type="match status" value="1"/>
</dbReference>
<dbReference type="InterPro" id="IPR000719">
    <property type="entry name" value="Prot_kinase_dom"/>
</dbReference>
<sequence length="434" mass="48275">MQTLQQLQNGELKGATTLKLAEQLLHFPEEIFELADTLEYLDLSFNSLSSLPPDFGRLQKLKIFFCSENQFTVLPEVLADCPLLDIVGFKSNLIETVPAKAINPNLRWLILTNNKVNELPAEIGNCHRMQKLMLAGNRLKTLPPSLSNCQNLELLRIAANQLDELPQWLLSMPKLSWLAFSGNNFNHKHAVKSIEKIDWSEFEMKHLLGEGASGIISQAAWNNHGVVKDVAVKIFKGAVTSDGLPQDEMDACIVAGNHEGLVKLIGEIANHPDNKKGLVMELIPKSFFNLGLPPSLASCTRDVFKPEMRLSVNQVLKIVSTIASVAEHLHSNGIMHSDLYAHNTLIDGEGNTLFGDFGAASFYDKTEKAVAEKLERIEVRAFGCFLDDLIGLCLEKDHPEIHVLSTMRDSCITYTIGQRPKFGDLTIWLAKLIK</sequence>
<dbReference type="OrthoDB" id="8532199at2"/>
<dbReference type="PROSITE" id="PS51450">
    <property type="entry name" value="LRR"/>
    <property type="match status" value="1"/>
</dbReference>
<organism evidence="5 6">
    <name type="scientific">Mucilaginibacter celer</name>
    <dbReference type="NCBI Taxonomy" id="2305508"/>
    <lineage>
        <taxon>Bacteria</taxon>
        <taxon>Pseudomonadati</taxon>
        <taxon>Bacteroidota</taxon>
        <taxon>Sphingobacteriia</taxon>
        <taxon>Sphingobacteriales</taxon>
        <taxon>Sphingobacteriaceae</taxon>
        <taxon>Mucilaginibacter</taxon>
    </lineage>
</organism>
<dbReference type="AlphaFoldDB" id="A0A494VX39"/>
<dbReference type="InterPro" id="IPR011009">
    <property type="entry name" value="Kinase-like_dom_sf"/>
</dbReference>
<dbReference type="InterPro" id="IPR001611">
    <property type="entry name" value="Leu-rich_rpt"/>
</dbReference>
<dbReference type="KEGG" id="muh:HYN43_022490"/>
<dbReference type="SMART" id="SM00364">
    <property type="entry name" value="LRR_BAC"/>
    <property type="match status" value="4"/>
</dbReference>
<dbReference type="InterPro" id="IPR017441">
    <property type="entry name" value="Protein_kinase_ATP_BS"/>
</dbReference>
<dbReference type="Gene3D" id="3.30.200.20">
    <property type="entry name" value="Phosphorylase Kinase, domain 1"/>
    <property type="match status" value="1"/>
</dbReference>
<keyword evidence="5" id="KW-0808">Transferase</keyword>
<evidence type="ECO:0000256" key="3">
    <source>
        <dbReference type="PROSITE-ProRule" id="PRU10141"/>
    </source>
</evidence>
<dbReference type="EMBL" id="CP032869">
    <property type="protein sequence ID" value="AYL99544.1"/>
    <property type="molecule type" value="Genomic_DNA"/>
</dbReference>
<protein>
    <submittedName>
        <fullName evidence="5">Protein kinase</fullName>
    </submittedName>
</protein>
<keyword evidence="3" id="KW-0067">ATP-binding</keyword>
<dbReference type="GO" id="GO:0005524">
    <property type="term" value="F:ATP binding"/>
    <property type="evidence" value="ECO:0007669"/>
    <property type="project" value="UniProtKB-UniRule"/>
</dbReference>
<dbReference type="Pfam" id="PF13855">
    <property type="entry name" value="LRR_8"/>
    <property type="match status" value="1"/>
</dbReference>
<keyword evidence="2" id="KW-0677">Repeat</keyword>
<dbReference type="GO" id="GO:0004672">
    <property type="term" value="F:protein kinase activity"/>
    <property type="evidence" value="ECO:0007669"/>
    <property type="project" value="InterPro"/>
</dbReference>
<evidence type="ECO:0000256" key="2">
    <source>
        <dbReference type="ARBA" id="ARBA00022737"/>
    </source>
</evidence>
<dbReference type="InterPro" id="IPR050216">
    <property type="entry name" value="LRR_domain-containing"/>
</dbReference>
<reference evidence="5 6" key="1">
    <citation type="submission" date="2018-10" db="EMBL/GenBank/DDBJ databases">
        <title>Genome sequencing of Mucilaginibacter sp. HYN0043.</title>
        <authorList>
            <person name="Kim M."/>
            <person name="Yi H."/>
        </authorList>
    </citation>
    <scope>NUCLEOTIDE SEQUENCE [LARGE SCALE GENOMIC DNA]</scope>
    <source>
        <strain evidence="5 6">HYN0043</strain>
    </source>
</reference>
<keyword evidence="3" id="KW-0547">Nucleotide-binding</keyword>
<dbReference type="PROSITE" id="PS50011">
    <property type="entry name" value="PROTEIN_KINASE_DOM"/>
    <property type="match status" value="1"/>
</dbReference>
<evidence type="ECO:0000313" key="5">
    <source>
        <dbReference type="EMBL" id="AYL99544.1"/>
    </source>
</evidence>
<dbReference type="InterPro" id="IPR001245">
    <property type="entry name" value="Ser-Thr/Tyr_kinase_cat_dom"/>
</dbReference>
<proteinExistence type="predicted"/>
<evidence type="ECO:0000313" key="6">
    <source>
        <dbReference type="Proteomes" id="UP000270046"/>
    </source>
</evidence>
<accession>A0A494VX39</accession>
<evidence type="ECO:0000256" key="1">
    <source>
        <dbReference type="ARBA" id="ARBA00022614"/>
    </source>
</evidence>
<keyword evidence="5" id="KW-0418">Kinase</keyword>
<dbReference type="RefSeq" id="WP_119409076.1">
    <property type="nucleotide sequence ID" value="NZ_CP032869.1"/>
</dbReference>
<dbReference type="Proteomes" id="UP000270046">
    <property type="component" value="Chromosome"/>
</dbReference>
<keyword evidence="6" id="KW-1185">Reference proteome</keyword>
<name>A0A494VX39_9SPHI</name>
<gene>
    <name evidence="5" type="ORF">HYN43_022490</name>
</gene>